<dbReference type="AlphaFoldDB" id="A0A968KUN1"/>
<protein>
    <submittedName>
        <fullName evidence="2">Uncharacterized protein</fullName>
    </submittedName>
</protein>
<accession>A0A968KUN1</accession>
<dbReference type="RefSeq" id="WP_167703877.1">
    <property type="nucleotide sequence ID" value="NZ_CP118168.1"/>
</dbReference>
<sequence length="281" mass="32686">MDKLVEECYYGTIMIIRMIYFWILSIIYIPYAFSHTAGHEHDQERELMLETLFALSWPTTTGLQSASILTATTPVSVLIWADGVALLVDASDLVKAGLNLHKRSPKGVIFSKEHEQIIVSYDDLNTLQEGFRYKDAIFADFFMRNMDKISYDRNLAKITLFIGDATATWSIKDLLLRTEQDHHDHEHDHDTEKHSHYEEGIEEFLLGRQFWSARDPLKANQKRGLGSHDSMGIHFQISVNAKPLIKAGLKPKQLHNVRYEVERYGFLRLLKRERLVWDFYL</sequence>
<evidence type="ECO:0000256" key="1">
    <source>
        <dbReference type="SAM" id="Phobius"/>
    </source>
</evidence>
<keyword evidence="1" id="KW-1133">Transmembrane helix</keyword>
<dbReference type="EMBL" id="JAATLK010000001">
    <property type="protein sequence ID" value="NIZ47464.1"/>
    <property type="molecule type" value="Genomic_DNA"/>
</dbReference>
<dbReference type="Proteomes" id="UP000752013">
    <property type="component" value="Unassembled WGS sequence"/>
</dbReference>
<organism evidence="2 3">
    <name type="scientific">Entomospira nematocerorum</name>
    <dbReference type="NCBI Taxonomy" id="2719987"/>
    <lineage>
        <taxon>Bacteria</taxon>
        <taxon>Pseudomonadati</taxon>
        <taxon>Spirochaetota</taxon>
        <taxon>Spirochaetia</taxon>
        <taxon>Spirochaetales</taxon>
        <taxon>Spirochaetaceae</taxon>
        <taxon>Entomospira</taxon>
    </lineage>
</organism>
<keyword evidence="1" id="KW-0472">Membrane</keyword>
<feature type="transmembrane region" description="Helical" evidence="1">
    <location>
        <begin position="12"/>
        <end position="33"/>
    </location>
</feature>
<evidence type="ECO:0000313" key="3">
    <source>
        <dbReference type="Proteomes" id="UP000752013"/>
    </source>
</evidence>
<keyword evidence="1" id="KW-0812">Transmembrane</keyword>
<evidence type="ECO:0000313" key="2">
    <source>
        <dbReference type="EMBL" id="NIZ47464.1"/>
    </source>
</evidence>
<proteinExistence type="predicted"/>
<comment type="caution">
    <text evidence="2">The sequence shown here is derived from an EMBL/GenBank/DDBJ whole genome shotgun (WGS) entry which is preliminary data.</text>
</comment>
<reference evidence="2" key="1">
    <citation type="submission" date="2020-03" db="EMBL/GenBank/DDBJ databases">
        <title>Spirochaetal bacteria isolated from arthropods constitute a novel genus Entomospira genus novum within the order Spirochaetales.</title>
        <authorList>
            <person name="Grana-Miraglia L."/>
            <person name="Sikutova S."/>
            <person name="Fingerle V."/>
            <person name="Sing A."/>
            <person name="Castillo-Ramirez S."/>
            <person name="Margos G."/>
            <person name="Rudolf I."/>
        </authorList>
    </citation>
    <scope>NUCLEOTIDE SEQUENCE</scope>
    <source>
        <strain evidence="2">BR208</strain>
    </source>
</reference>
<name>A0A968KUN1_9SPIO</name>
<keyword evidence="3" id="KW-1185">Reference proteome</keyword>
<gene>
    <name evidence="2" type="ORF">HCT46_06020</name>
</gene>